<feature type="domain" description="FAD-binding PCMH-type" evidence="6">
    <location>
        <begin position="472"/>
        <end position="647"/>
    </location>
</feature>
<name>A0AAE9ZQF9_9BACT</name>
<evidence type="ECO:0000256" key="2">
    <source>
        <dbReference type="ARBA" id="ARBA00022630"/>
    </source>
</evidence>
<gene>
    <name evidence="7" type="ORF">PXH66_12650</name>
</gene>
<dbReference type="InterPro" id="IPR016164">
    <property type="entry name" value="FAD-linked_Oxase-like_C"/>
</dbReference>
<dbReference type="SUPFAM" id="SSF55103">
    <property type="entry name" value="FAD-linked oxidases, C-terminal domain"/>
    <property type="match status" value="1"/>
</dbReference>
<dbReference type="RefSeq" id="WP_330928788.1">
    <property type="nucleotide sequence ID" value="NZ_CP119075.1"/>
</dbReference>
<dbReference type="Proteomes" id="UP001218638">
    <property type="component" value="Chromosome"/>
</dbReference>
<evidence type="ECO:0000313" key="7">
    <source>
        <dbReference type="EMBL" id="WED63180.1"/>
    </source>
</evidence>
<sequence>MPPSLQSLRAQFPPDRISTAAALLAVHDADAQTSYRCRARAIVLPHTIDEVVSIVQWCHAEGVPFVVRGSGTGLCAGATPVPDGVVIVTTKLDRIITVDPSRRLALIESGVVNLDITRAAAPHQLHYAPDPSSQPICTIGGNVGFNAGGAHCLKHGMTSNHVLGLTAVLATGERVTWGSASRESIGPDWTGLFVGNEGLFGIALEVTVNLMPVAETRYTVLAGFASTAAAGDAVSAVIGAGMIPVAMELMDELTIEAVRPVVPLNYPPDCRAILVIELEGPAPIVAAQRPTLEALLTAQHATGLVVAYNDAERAAIWHVRKSAYSAFGRLAPSNMVQDCVVPRRHLGAALRRINEITTAANIRCANVCHAGDGNIHPNLLHDAAEPGAVEAVEHASGEILQACIALGGSITGEHGVGIEKKSYLPQMYGAAEMDLFRRIHAAFDPAGIANPGKTLESAPTLPTSPSDANPGPVPPSQSLLSAPTTIDELVAVVRTHVGPLLPVGRRTKPALSDHAAMLLPMDRLRGITDYAPEEFVLTALAGTPLADIAAELAQHGQGLPFDPPFVAAGATLGGAVASGLNGPRRFAHGGVRDAVLGMTLVDGRGLRLVVGARVVKNVAGFDLPKFMAGSLGRFGVLAEITIKVAPRPAAERTLVIDCDDAGELVTMLGQLARSPTEPHAIDARPLENRIYLRLAGPTEALEALSESISQTASGARPISDASASAWWSDVLGFGWAHADGTWLKVPTHLANLPRLIALLSESPAARLHVSAAGDLSYVSLPPHDTATREAMRQRGFDSLLLRGAGAVWHRTTPTAAIEPRIKAVLDPFNRFPTDLL</sequence>
<dbReference type="Pfam" id="PF01565">
    <property type="entry name" value="FAD_binding_4"/>
    <property type="match status" value="2"/>
</dbReference>
<keyword evidence="3" id="KW-0274">FAD</keyword>
<keyword evidence="2" id="KW-0285">Flavoprotein</keyword>
<dbReference type="InterPro" id="IPR006094">
    <property type="entry name" value="Oxid_FAD_bind_N"/>
</dbReference>
<keyword evidence="8" id="KW-1185">Reference proteome</keyword>
<protein>
    <submittedName>
        <fullName evidence="7">FAD-linked oxidase C-terminal domain-containing protein</fullName>
    </submittedName>
</protein>
<dbReference type="Gene3D" id="3.30.70.2740">
    <property type="match status" value="1"/>
</dbReference>
<evidence type="ECO:0000256" key="5">
    <source>
        <dbReference type="SAM" id="MobiDB-lite"/>
    </source>
</evidence>
<evidence type="ECO:0000256" key="4">
    <source>
        <dbReference type="ARBA" id="ARBA00023002"/>
    </source>
</evidence>
<dbReference type="GO" id="GO:0016491">
    <property type="term" value="F:oxidoreductase activity"/>
    <property type="evidence" value="ECO:0007669"/>
    <property type="project" value="UniProtKB-KW"/>
</dbReference>
<dbReference type="EMBL" id="CP119075">
    <property type="protein sequence ID" value="WED63180.1"/>
    <property type="molecule type" value="Genomic_DNA"/>
</dbReference>
<dbReference type="PROSITE" id="PS51387">
    <property type="entry name" value="FAD_PCMH"/>
    <property type="match status" value="2"/>
</dbReference>
<evidence type="ECO:0000256" key="1">
    <source>
        <dbReference type="ARBA" id="ARBA00001974"/>
    </source>
</evidence>
<dbReference type="Gene3D" id="3.30.465.10">
    <property type="match status" value="2"/>
</dbReference>
<feature type="region of interest" description="Disordered" evidence="5">
    <location>
        <begin position="451"/>
        <end position="477"/>
    </location>
</feature>
<proteinExistence type="predicted"/>
<evidence type="ECO:0000259" key="6">
    <source>
        <dbReference type="PROSITE" id="PS51387"/>
    </source>
</evidence>
<dbReference type="InterPro" id="IPR004113">
    <property type="entry name" value="FAD-bd_oxidored_4_C"/>
</dbReference>
<organism evidence="7 8">
    <name type="scientific">Synoicihabitans lomoniglobus</name>
    <dbReference type="NCBI Taxonomy" id="2909285"/>
    <lineage>
        <taxon>Bacteria</taxon>
        <taxon>Pseudomonadati</taxon>
        <taxon>Verrucomicrobiota</taxon>
        <taxon>Opitutia</taxon>
        <taxon>Opitutales</taxon>
        <taxon>Opitutaceae</taxon>
        <taxon>Synoicihabitans</taxon>
    </lineage>
</organism>
<dbReference type="InterPro" id="IPR051914">
    <property type="entry name" value="FAD-linked_OxidoTrans_Type4"/>
</dbReference>
<dbReference type="SUPFAM" id="SSF56176">
    <property type="entry name" value="FAD-binding/transporter-associated domain-like"/>
    <property type="match status" value="2"/>
</dbReference>
<keyword evidence="4" id="KW-0560">Oxidoreductase</keyword>
<dbReference type="Pfam" id="PF02913">
    <property type="entry name" value="FAD-oxidase_C"/>
    <property type="match status" value="1"/>
</dbReference>
<feature type="domain" description="FAD-binding PCMH-type" evidence="6">
    <location>
        <begin position="35"/>
        <end position="213"/>
    </location>
</feature>
<evidence type="ECO:0000313" key="8">
    <source>
        <dbReference type="Proteomes" id="UP001218638"/>
    </source>
</evidence>
<reference evidence="7" key="1">
    <citation type="submission" date="2023-03" db="EMBL/GenBank/DDBJ databases">
        <title>Lomoglobus Profundus gen. nov., sp. nov., a novel member of the phylum Verrucomicrobia, isolated from deep-marine sediment of South China Sea.</title>
        <authorList>
            <person name="Ahmad T."/>
            <person name="Ishaq S.E."/>
            <person name="Wang F."/>
        </authorList>
    </citation>
    <scope>NUCLEOTIDE SEQUENCE</scope>
    <source>
        <strain evidence="7">LMO-M01</strain>
    </source>
</reference>
<dbReference type="GO" id="GO:0071949">
    <property type="term" value="F:FAD binding"/>
    <property type="evidence" value="ECO:0007669"/>
    <property type="project" value="InterPro"/>
</dbReference>
<dbReference type="FunFam" id="1.10.45.10:FF:000001">
    <property type="entry name" value="D-lactate dehydrogenase mitochondrial"/>
    <property type="match status" value="1"/>
</dbReference>
<dbReference type="KEGG" id="slom:PXH66_12650"/>
<dbReference type="Gene3D" id="1.10.45.10">
    <property type="entry name" value="Vanillyl-alcohol Oxidase, Chain A, domain 4"/>
    <property type="match status" value="1"/>
</dbReference>
<dbReference type="InterPro" id="IPR016169">
    <property type="entry name" value="FAD-bd_PCMH_sub2"/>
</dbReference>
<accession>A0AAE9ZQF9</accession>
<dbReference type="InterPro" id="IPR036318">
    <property type="entry name" value="FAD-bd_PCMH-like_sf"/>
</dbReference>
<dbReference type="PANTHER" id="PTHR42934">
    <property type="entry name" value="GLYCOLATE OXIDASE SUBUNIT GLCD"/>
    <property type="match status" value="1"/>
</dbReference>
<dbReference type="PANTHER" id="PTHR42934:SF1">
    <property type="entry name" value="GLYCOLATE OXIDASE SUBUNIT GLCD"/>
    <property type="match status" value="1"/>
</dbReference>
<dbReference type="AlphaFoldDB" id="A0AAE9ZQF9"/>
<dbReference type="InterPro" id="IPR016171">
    <property type="entry name" value="Vanillyl_alc_oxidase_C-sub2"/>
</dbReference>
<dbReference type="InterPro" id="IPR016166">
    <property type="entry name" value="FAD-bd_PCMH"/>
</dbReference>
<comment type="cofactor">
    <cofactor evidence="1">
        <name>FAD</name>
        <dbReference type="ChEBI" id="CHEBI:57692"/>
    </cofactor>
</comment>
<evidence type="ECO:0000256" key="3">
    <source>
        <dbReference type="ARBA" id="ARBA00022827"/>
    </source>
</evidence>